<protein>
    <submittedName>
        <fullName evidence="4">FecR domain-containing protein</fullName>
    </submittedName>
</protein>
<dbReference type="PANTHER" id="PTHR30273:SF2">
    <property type="entry name" value="PROTEIN FECR"/>
    <property type="match status" value="1"/>
</dbReference>
<proteinExistence type="predicted"/>
<dbReference type="PANTHER" id="PTHR30273">
    <property type="entry name" value="PERIPLASMIC SIGNAL SENSOR AND SIGMA FACTOR ACTIVATOR FECR-RELATED"/>
    <property type="match status" value="1"/>
</dbReference>
<evidence type="ECO:0000256" key="1">
    <source>
        <dbReference type="SAM" id="MobiDB-lite"/>
    </source>
</evidence>
<evidence type="ECO:0000313" key="4">
    <source>
        <dbReference type="EMBL" id="MBN8195388.1"/>
    </source>
</evidence>
<gene>
    <name evidence="4" type="ORF">JF547_02555</name>
</gene>
<reference evidence="4" key="1">
    <citation type="submission" date="2020-12" db="EMBL/GenBank/DDBJ databases">
        <title>Oil enriched cultivation method for isolating marine PHA-producing bacteria.</title>
        <authorList>
            <person name="Zheng W."/>
            <person name="Yu S."/>
            <person name="Huang Y."/>
        </authorList>
    </citation>
    <scope>NUCLEOTIDE SEQUENCE</scope>
    <source>
        <strain evidence="4">SY-2-3</strain>
    </source>
</reference>
<keyword evidence="2" id="KW-1133">Transmembrane helix</keyword>
<name>A0A8I1M516_9PROT</name>
<feature type="compositionally biased region" description="Basic and acidic residues" evidence="1">
    <location>
        <begin position="1"/>
        <end position="15"/>
    </location>
</feature>
<evidence type="ECO:0000256" key="2">
    <source>
        <dbReference type="SAM" id="Phobius"/>
    </source>
</evidence>
<keyword evidence="2" id="KW-0472">Membrane</keyword>
<dbReference type="AlphaFoldDB" id="A0A8I1M516"/>
<dbReference type="PIRSF" id="PIRSF018266">
    <property type="entry name" value="FecR"/>
    <property type="match status" value="1"/>
</dbReference>
<evidence type="ECO:0000313" key="5">
    <source>
        <dbReference type="Proteomes" id="UP000664405"/>
    </source>
</evidence>
<feature type="domain" description="FecR protein" evidence="3">
    <location>
        <begin position="128"/>
        <end position="209"/>
    </location>
</feature>
<dbReference type="GO" id="GO:0016989">
    <property type="term" value="F:sigma factor antagonist activity"/>
    <property type="evidence" value="ECO:0007669"/>
    <property type="project" value="TreeGrafter"/>
</dbReference>
<accession>A0A8I1M516</accession>
<organism evidence="4 5">
    <name type="scientific">Thalassospira povalilytica</name>
    <dbReference type="NCBI Taxonomy" id="732237"/>
    <lineage>
        <taxon>Bacteria</taxon>
        <taxon>Pseudomonadati</taxon>
        <taxon>Pseudomonadota</taxon>
        <taxon>Alphaproteobacteria</taxon>
        <taxon>Rhodospirillales</taxon>
        <taxon>Thalassospiraceae</taxon>
        <taxon>Thalassospira</taxon>
    </lineage>
</organism>
<evidence type="ECO:0000259" key="3">
    <source>
        <dbReference type="Pfam" id="PF04773"/>
    </source>
</evidence>
<dbReference type="Gene3D" id="2.60.120.1440">
    <property type="match status" value="1"/>
</dbReference>
<dbReference type="RefSeq" id="WP_206926536.1">
    <property type="nucleotide sequence ID" value="NZ_JAEKJW010000001.1"/>
</dbReference>
<keyword evidence="2" id="KW-0812">Transmembrane</keyword>
<dbReference type="InterPro" id="IPR012373">
    <property type="entry name" value="Ferrdict_sens_TM"/>
</dbReference>
<feature type="region of interest" description="Disordered" evidence="1">
    <location>
        <begin position="1"/>
        <end position="50"/>
    </location>
</feature>
<dbReference type="EMBL" id="JAEKJW010000001">
    <property type="protein sequence ID" value="MBN8195388.1"/>
    <property type="molecule type" value="Genomic_DNA"/>
</dbReference>
<feature type="transmembrane region" description="Helical" evidence="2">
    <location>
        <begin position="97"/>
        <end position="115"/>
    </location>
</feature>
<sequence>MAQGKNKPEIDEMDQHAAAWVIHDHAVATTGKQSPSDAARQSGHASSREWIQSTPAHAEAYENAQSVWDDLALIDPEDLKQPGPAANDASTGPAKRSWHIVAIAATIVLAVIGGIELPDLMARSFADHSSAHGEITALTLSDGSRVLLDSASAIDVAFSDTERAVTLISGRASFDVAPASDTVPPFVVHAGNSTTRALGTKFDVEYGDDDDGHDLTVTAIEHQIMVTPDVAQADTSLVLSPGERISIRAGASDIAVQQINLATSTSWQNGFLIFDHARLSDVTRTLNRYASGPILIASGDLANREVSGMFRIDKIDQAVDVISKGLGASSYSIPHVATFLVE</sequence>
<dbReference type="Gene3D" id="3.55.50.30">
    <property type="match status" value="1"/>
</dbReference>
<dbReference type="Proteomes" id="UP000664405">
    <property type="component" value="Unassembled WGS sequence"/>
</dbReference>
<dbReference type="InterPro" id="IPR006860">
    <property type="entry name" value="FecR"/>
</dbReference>
<comment type="caution">
    <text evidence="4">The sequence shown here is derived from an EMBL/GenBank/DDBJ whole genome shotgun (WGS) entry which is preliminary data.</text>
</comment>
<dbReference type="Pfam" id="PF04773">
    <property type="entry name" value="FecR"/>
    <property type="match status" value="1"/>
</dbReference>